<feature type="binding site" evidence="11">
    <location>
        <position position="185"/>
    </location>
    <ligand>
        <name>Mn(2+)</name>
        <dbReference type="ChEBI" id="CHEBI:29035"/>
    </ligand>
</feature>
<feature type="site" description="Increases basicity of active site Tyr" evidence="12">
    <location>
        <position position="125"/>
    </location>
</feature>
<evidence type="ECO:0000256" key="6">
    <source>
        <dbReference type="ARBA" id="ARBA00023027"/>
    </source>
</evidence>
<keyword evidence="11" id="KW-0533">Nickel</keyword>
<dbReference type="SUPFAM" id="SSF51735">
    <property type="entry name" value="NAD(P)-binding Rossmann-fold domains"/>
    <property type="match status" value="1"/>
</dbReference>
<keyword evidence="4 11" id="KW-0479">Metal-binding</keyword>
<sequence length="469" mass="52812">MQFKRTQQIQIPRAEAVTEPVQDQRPFAGNLQINLVLAAADDMSGEVVLYDIDHEAAAKNERIGNKMNGLKECRSTWNYRTADTLNDALTGADFVVISIMPGTFDEMESDVHAPEAFGIWQSVGDTTGPGGLFRALRTIPMFEEFAAAIRTCCPDAWVINYTNPMTLCVKTLYRVFPQIKAFGCCHEVFGTQELLGKVLRDVAGIPDVEREDIKVNVVGVNHFTWLTATRYQDIDLYPLYRKFAEKYRATGYKEKADNNWLNHYFTSREKVKLDLFLRFGVIAAAGDRHLAEFCPGSWYLKNPETVRSWGFELTPVSWRREELKERLARSERLYTGTEQPKVSLTGEEGVQQMRALLGLRDLVTNVNLPNTGQIPNLPLGAVVETNAHFCADSVRPVMAGPLPETIYPLVNRICGIQELLSTAAAQRDLSMAFQAFLMDPNMPLGPEDAGKLFEIMRKNTASYLTMYQE</sequence>
<evidence type="ECO:0000256" key="11">
    <source>
        <dbReference type="PIRSR" id="PIRSR601088-3"/>
    </source>
</evidence>
<dbReference type="InterPro" id="IPR022616">
    <property type="entry name" value="Glyco_hydro_4_C"/>
</dbReference>
<dbReference type="InterPro" id="IPR036291">
    <property type="entry name" value="NAD(P)-bd_dom_sf"/>
</dbReference>
<feature type="binding site" evidence="10">
    <location>
        <position position="163"/>
    </location>
    <ligand>
        <name>substrate</name>
    </ligand>
</feature>
<keyword evidence="5 13" id="KW-0378">Hydrolase</keyword>
<comment type="cofactor">
    <cofactor evidence="1">
        <name>Mn(2+)</name>
        <dbReference type="ChEBI" id="CHEBI:29035"/>
    </cofactor>
</comment>
<dbReference type="PANTHER" id="PTHR32092:SF2">
    <property type="entry name" value="ALPHA-GALACTURONIDASE"/>
    <property type="match status" value="1"/>
</dbReference>
<evidence type="ECO:0000256" key="13">
    <source>
        <dbReference type="RuleBase" id="RU361152"/>
    </source>
</evidence>
<keyword evidence="11" id="KW-0408">Iron</keyword>
<evidence type="ECO:0000313" key="16">
    <source>
        <dbReference type="Proteomes" id="UP000886890"/>
    </source>
</evidence>
<accession>A0A9D1XDG3</accession>
<protein>
    <submittedName>
        <fullName evidence="15">Alpha-glucosidase/alpha-galactosidase</fullName>
    </submittedName>
</protein>
<dbReference type="PANTHER" id="PTHR32092">
    <property type="entry name" value="6-PHOSPHO-BETA-GLUCOSIDASE-RELATED"/>
    <property type="match status" value="1"/>
</dbReference>
<dbReference type="GO" id="GO:0005975">
    <property type="term" value="P:carbohydrate metabolic process"/>
    <property type="evidence" value="ECO:0007669"/>
    <property type="project" value="InterPro"/>
</dbReference>
<feature type="domain" description="Glycosyl hydrolase family 4 C-terminal" evidence="14">
    <location>
        <begin position="217"/>
        <end position="441"/>
    </location>
</feature>
<evidence type="ECO:0000256" key="2">
    <source>
        <dbReference type="ARBA" id="ARBA00010141"/>
    </source>
</evidence>
<keyword evidence="8" id="KW-0119">Carbohydrate metabolism</keyword>
<dbReference type="PRINTS" id="PR00732">
    <property type="entry name" value="GLHYDRLASE4"/>
</dbReference>
<comment type="similarity">
    <text evidence="2 13">Belongs to the glycosyl hydrolase 4 family.</text>
</comment>
<reference evidence="15" key="1">
    <citation type="journal article" date="2021" name="PeerJ">
        <title>Extensive microbial diversity within the chicken gut microbiome revealed by metagenomics and culture.</title>
        <authorList>
            <person name="Gilroy R."/>
            <person name="Ravi A."/>
            <person name="Getino M."/>
            <person name="Pursley I."/>
            <person name="Horton D.L."/>
            <person name="Alikhan N.F."/>
            <person name="Baker D."/>
            <person name="Gharbi K."/>
            <person name="Hall N."/>
            <person name="Watson M."/>
            <person name="Adriaenssens E.M."/>
            <person name="Foster-Nyarko E."/>
            <person name="Jarju S."/>
            <person name="Secka A."/>
            <person name="Antonio M."/>
            <person name="Oren A."/>
            <person name="Chaudhuri R.R."/>
            <person name="La Ragione R."/>
            <person name="Hildebrand F."/>
            <person name="Pallen M.J."/>
        </authorList>
    </citation>
    <scope>NUCLEOTIDE SEQUENCE</scope>
    <source>
        <strain evidence="15">CHK183-1962</strain>
    </source>
</reference>
<evidence type="ECO:0000256" key="4">
    <source>
        <dbReference type="ARBA" id="ARBA00022723"/>
    </source>
</evidence>
<evidence type="ECO:0000256" key="9">
    <source>
        <dbReference type="ARBA" id="ARBA00023295"/>
    </source>
</evidence>
<dbReference type="AlphaFoldDB" id="A0A9D1XDG3"/>
<keyword evidence="11" id="KW-0170">Cobalt</keyword>
<gene>
    <name evidence="15" type="ORF">H9734_05555</name>
</gene>
<proteinExistence type="inferred from homology"/>
<dbReference type="Proteomes" id="UP000886890">
    <property type="component" value="Unassembled WGS sequence"/>
</dbReference>
<dbReference type="Pfam" id="PF02056">
    <property type="entry name" value="Glyco_hydro_4"/>
    <property type="match status" value="1"/>
</dbReference>
<evidence type="ECO:0000256" key="12">
    <source>
        <dbReference type="PIRSR" id="PIRSR601088-4"/>
    </source>
</evidence>
<dbReference type="InterPro" id="IPR015955">
    <property type="entry name" value="Lactate_DH/Glyco_Ohase_4_C"/>
</dbReference>
<evidence type="ECO:0000256" key="1">
    <source>
        <dbReference type="ARBA" id="ARBA00001936"/>
    </source>
</evidence>
<keyword evidence="7 11" id="KW-0464">Manganese</keyword>
<dbReference type="InterPro" id="IPR053715">
    <property type="entry name" value="GH4_Enzyme_sf"/>
</dbReference>
<dbReference type="GO" id="GO:0016616">
    <property type="term" value="F:oxidoreductase activity, acting on the CH-OH group of donors, NAD or NADP as acceptor"/>
    <property type="evidence" value="ECO:0007669"/>
    <property type="project" value="InterPro"/>
</dbReference>
<dbReference type="GO" id="GO:0004553">
    <property type="term" value="F:hydrolase activity, hydrolyzing O-glycosyl compounds"/>
    <property type="evidence" value="ECO:0007669"/>
    <property type="project" value="InterPro"/>
</dbReference>
<dbReference type="GO" id="GO:0046872">
    <property type="term" value="F:metal ion binding"/>
    <property type="evidence" value="ECO:0007669"/>
    <property type="project" value="UniProtKB-KW"/>
</dbReference>
<comment type="subunit">
    <text evidence="3">Homotetramer.</text>
</comment>
<evidence type="ECO:0000256" key="10">
    <source>
        <dbReference type="PIRSR" id="PIRSR601088-2"/>
    </source>
</evidence>
<keyword evidence="6 13" id="KW-0520">NAD</keyword>
<dbReference type="EMBL" id="DXEK01000090">
    <property type="protein sequence ID" value="HIX77047.1"/>
    <property type="molecule type" value="Genomic_DNA"/>
</dbReference>
<dbReference type="Gene3D" id="3.90.1820.10">
    <property type="entry name" value="AglA-like glucosidase"/>
    <property type="match status" value="1"/>
</dbReference>
<evidence type="ECO:0000313" key="15">
    <source>
        <dbReference type="EMBL" id="HIX77047.1"/>
    </source>
</evidence>
<organism evidence="15 16">
    <name type="scientific">Candidatus Fusicatenibacter merdavium</name>
    <dbReference type="NCBI Taxonomy" id="2838600"/>
    <lineage>
        <taxon>Bacteria</taxon>
        <taxon>Bacillati</taxon>
        <taxon>Bacillota</taxon>
        <taxon>Clostridia</taxon>
        <taxon>Lachnospirales</taxon>
        <taxon>Lachnospiraceae</taxon>
        <taxon>Fusicatenibacter</taxon>
    </lineage>
</organism>
<feature type="binding site" evidence="11">
    <location>
        <position position="222"/>
    </location>
    <ligand>
        <name>Mn(2+)</name>
        <dbReference type="ChEBI" id="CHEBI:29035"/>
    </ligand>
</feature>
<evidence type="ECO:0000256" key="5">
    <source>
        <dbReference type="ARBA" id="ARBA00022801"/>
    </source>
</evidence>
<evidence type="ECO:0000259" key="14">
    <source>
        <dbReference type="Pfam" id="PF11975"/>
    </source>
</evidence>
<name>A0A9D1XDG3_9FIRM</name>
<reference evidence="15" key="2">
    <citation type="submission" date="2021-04" db="EMBL/GenBank/DDBJ databases">
        <authorList>
            <person name="Gilroy R."/>
        </authorList>
    </citation>
    <scope>NUCLEOTIDE SEQUENCE</scope>
    <source>
        <strain evidence="15">CHK183-1962</strain>
    </source>
</reference>
<evidence type="ECO:0000256" key="8">
    <source>
        <dbReference type="ARBA" id="ARBA00023277"/>
    </source>
</evidence>
<dbReference type="Pfam" id="PF11975">
    <property type="entry name" value="Glyco_hydro_4C"/>
    <property type="match status" value="1"/>
</dbReference>
<dbReference type="InterPro" id="IPR001088">
    <property type="entry name" value="Glyco_hydro_4"/>
</dbReference>
<dbReference type="SUPFAM" id="SSF56327">
    <property type="entry name" value="LDH C-terminal domain-like"/>
    <property type="match status" value="1"/>
</dbReference>
<comment type="cofactor">
    <cofactor evidence="13">
        <name>NAD(+)</name>
        <dbReference type="ChEBI" id="CHEBI:57540"/>
    </cofactor>
    <text evidence="13">Binds 1 NAD(+) per subunit.</text>
</comment>
<comment type="caution">
    <text evidence="15">The sequence shown here is derived from an EMBL/GenBank/DDBJ whole genome shotgun (WGS) entry which is preliminary data.</text>
</comment>
<evidence type="ECO:0000256" key="3">
    <source>
        <dbReference type="ARBA" id="ARBA00011881"/>
    </source>
</evidence>
<evidence type="ECO:0000256" key="7">
    <source>
        <dbReference type="ARBA" id="ARBA00023211"/>
    </source>
</evidence>
<keyword evidence="9 13" id="KW-0326">Glycosidase</keyword>